<reference evidence="2" key="1">
    <citation type="submission" date="2020-10" db="EMBL/GenBank/DDBJ databases">
        <title>Unveiling of a novel bifunctional photoreceptor, Dualchrome1, isolated from a cosmopolitan green alga.</title>
        <authorList>
            <person name="Suzuki S."/>
            <person name="Kawachi M."/>
        </authorList>
    </citation>
    <scope>NUCLEOTIDE SEQUENCE</scope>
    <source>
        <strain evidence="2">NIES 2893</strain>
    </source>
</reference>
<gene>
    <name evidence="2" type="ORF">PPROV_000651000</name>
</gene>
<comment type="caution">
    <text evidence="2">The sequence shown here is derived from an EMBL/GenBank/DDBJ whole genome shotgun (WGS) entry which is preliminary data.</text>
</comment>
<name>A0A830HLL3_9CHLO</name>
<keyword evidence="3" id="KW-1185">Reference proteome</keyword>
<evidence type="ECO:0000313" key="2">
    <source>
        <dbReference type="EMBL" id="GHP07768.1"/>
    </source>
</evidence>
<evidence type="ECO:0000313" key="3">
    <source>
        <dbReference type="Proteomes" id="UP000660262"/>
    </source>
</evidence>
<feature type="region of interest" description="Disordered" evidence="1">
    <location>
        <begin position="79"/>
        <end position="103"/>
    </location>
</feature>
<dbReference type="EMBL" id="BNJQ01000018">
    <property type="protein sequence ID" value="GHP07768.1"/>
    <property type="molecule type" value="Genomic_DNA"/>
</dbReference>
<dbReference type="Proteomes" id="UP000660262">
    <property type="component" value="Unassembled WGS sequence"/>
</dbReference>
<organism evidence="2 3">
    <name type="scientific">Pycnococcus provasolii</name>
    <dbReference type="NCBI Taxonomy" id="41880"/>
    <lineage>
        <taxon>Eukaryota</taxon>
        <taxon>Viridiplantae</taxon>
        <taxon>Chlorophyta</taxon>
        <taxon>Pseudoscourfieldiophyceae</taxon>
        <taxon>Pseudoscourfieldiales</taxon>
        <taxon>Pycnococcaceae</taxon>
        <taxon>Pycnococcus</taxon>
    </lineage>
</organism>
<protein>
    <submittedName>
        <fullName evidence="2">Uncharacterized protein</fullName>
    </submittedName>
</protein>
<accession>A0A830HLL3</accession>
<evidence type="ECO:0000256" key="1">
    <source>
        <dbReference type="SAM" id="MobiDB-lite"/>
    </source>
</evidence>
<proteinExistence type="predicted"/>
<feature type="compositionally biased region" description="Basic and acidic residues" evidence="1">
    <location>
        <begin position="80"/>
        <end position="96"/>
    </location>
</feature>
<sequence>MRENAAYPARVVGHDRAFCKVSGSTATAASREGRALVPPSGKTAATHIGVAAHVLPPVPLLYVWDVLFKGELGGVMSAGDRVRDTEKKVLKERDTSPEDSAAE</sequence>
<dbReference type="AlphaFoldDB" id="A0A830HLL3"/>